<dbReference type="Gene3D" id="3.70.10.10">
    <property type="match status" value="1"/>
</dbReference>
<dbReference type="Proteomes" id="UP000813463">
    <property type="component" value="Chromosome 5"/>
</dbReference>
<evidence type="ECO:0000256" key="1">
    <source>
        <dbReference type="ARBA" id="ARBA00023125"/>
    </source>
</evidence>
<evidence type="ECO:0000313" key="3">
    <source>
        <dbReference type="Proteomes" id="UP000813463"/>
    </source>
</evidence>
<accession>A0ABM3QSI9</accession>
<keyword evidence="3" id="KW-1185">Reference proteome</keyword>
<dbReference type="InterPro" id="IPR046938">
    <property type="entry name" value="DNA_clamp_sf"/>
</dbReference>
<name>A0ABM3QSI9_SPIOL</name>
<sequence length="257" mass="29130">MLKIKIQQGWVLKRVLAVVANMGPTALMEILPTGLLFRVTNPAQDVSTILGINTAAFHHYSCDEALVFEVNLQQFSSIINSATDDEDITICRSYDTPNLVSFVFVNNQNNEDNRNIELEVAKVEKDHWSAGDELMHEFKVCIRCEDLAHIMEHSKVNKEAITITMMGTMVTLNSGYETLHLKEERQECIIKNVPAGTRQHLQLSVNRLDSFLLVCRTTNIVWIHDSNSRSPIRPLLEFPLGDLGRLLIFLPQPFIIS</sequence>
<gene>
    <name evidence="4" type="primary">LOC130462026</name>
</gene>
<dbReference type="SUPFAM" id="SSF55979">
    <property type="entry name" value="DNA clamp"/>
    <property type="match status" value="1"/>
</dbReference>
<dbReference type="Pfam" id="PF00705">
    <property type="entry name" value="PCNA_N"/>
    <property type="match status" value="1"/>
</dbReference>
<keyword evidence="1" id="KW-0238">DNA-binding</keyword>
<protein>
    <recommendedName>
        <fullName evidence="2">Proliferating cell nuclear antigen PCNA N-terminal domain-containing protein</fullName>
    </recommendedName>
</protein>
<proteinExistence type="predicted"/>
<evidence type="ECO:0000313" key="4">
    <source>
        <dbReference type="RefSeq" id="XP_056686332.1"/>
    </source>
</evidence>
<dbReference type="InterPro" id="IPR022648">
    <property type="entry name" value="Pr_cel_nuc_antig_N"/>
</dbReference>
<reference evidence="4" key="2">
    <citation type="submission" date="2025-08" db="UniProtKB">
        <authorList>
            <consortium name="RefSeq"/>
        </authorList>
    </citation>
    <scope>IDENTIFICATION</scope>
    <source>
        <tissue evidence="4">Leaf</tissue>
    </source>
</reference>
<dbReference type="PANTHER" id="PTHR11352:SF0">
    <property type="entry name" value="PROLIFERATING CELL NUCLEAR ANTIGEN"/>
    <property type="match status" value="1"/>
</dbReference>
<evidence type="ECO:0000259" key="2">
    <source>
        <dbReference type="Pfam" id="PF00705"/>
    </source>
</evidence>
<dbReference type="InterPro" id="IPR000730">
    <property type="entry name" value="Pr_cel_nuc_antig"/>
</dbReference>
<reference evidence="3" key="1">
    <citation type="journal article" date="2021" name="Nat. Commun.">
        <title>Genomic analyses provide insights into spinach domestication and the genetic basis of agronomic traits.</title>
        <authorList>
            <person name="Cai X."/>
            <person name="Sun X."/>
            <person name="Xu C."/>
            <person name="Sun H."/>
            <person name="Wang X."/>
            <person name="Ge C."/>
            <person name="Zhang Z."/>
            <person name="Wang Q."/>
            <person name="Fei Z."/>
            <person name="Jiao C."/>
            <person name="Wang Q."/>
        </authorList>
    </citation>
    <scope>NUCLEOTIDE SEQUENCE [LARGE SCALE GENOMIC DNA]</scope>
    <source>
        <strain evidence="3">cv. Varoflay</strain>
    </source>
</reference>
<dbReference type="PANTHER" id="PTHR11352">
    <property type="entry name" value="PROLIFERATING CELL NUCLEAR ANTIGEN"/>
    <property type="match status" value="1"/>
</dbReference>
<dbReference type="GeneID" id="130462026"/>
<dbReference type="RefSeq" id="XP_056686332.1">
    <property type="nucleotide sequence ID" value="XM_056830354.1"/>
</dbReference>
<feature type="domain" description="Proliferating cell nuclear antigen PCNA N-terminal" evidence="2">
    <location>
        <begin position="1"/>
        <end position="126"/>
    </location>
</feature>
<organism evidence="3 4">
    <name type="scientific">Spinacia oleracea</name>
    <name type="common">Spinach</name>
    <dbReference type="NCBI Taxonomy" id="3562"/>
    <lineage>
        <taxon>Eukaryota</taxon>
        <taxon>Viridiplantae</taxon>
        <taxon>Streptophyta</taxon>
        <taxon>Embryophyta</taxon>
        <taxon>Tracheophyta</taxon>
        <taxon>Spermatophyta</taxon>
        <taxon>Magnoliopsida</taxon>
        <taxon>eudicotyledons</taxon>
        <taxon>Gunneridae</taxon>
        <taxon>Pentapetalae</taxon>
        <taxon>Caryophyllales</taxon>
        <taxon>Chenopodiaceae</taxon>
        <taxon>Chenopodioideae</taxon>
        <taxon>Anserineae</taxon>
        <taxon>Spinacia</taxon>
    </lineage>
</organism>